<dbReference type="AlphaFoldDB" id="A0A506UH14"/>
<proteinExistence type="predicted"/>
<accession>A0A506UH14</accession>
<feature type="compositionally biased region" description="Low complexity" evidence="1">
    <location>
        <begin position="135"/>
        <end position="168"/>
    </location>
</feature>
<feature type="region of interest" description="Disordered" evidence="1">
    <location>
        <begin position="314"/>
        <end position="368"/>
    </location>
</feature>
<organism evidence="2 3">
    <name type="scientific">Pararhizobium mangrovi</name>
    <dbReference type="NCBI Taxonomy" id="2590452"/>
    <lineage>
        <taxon>Bacteria</taxon>
        <taxon>Pseudomonadati</taxon>
        <taxon>Pseudomonadota</taxon>
        <taxon>Alphaproteobacteria</taxon>
        <taxon>Hyphomicrobiales</taxon>
        <taxon>Rhizobiaceae</taxon>
        <taxon>Rhizobium/Agrobacterium group</taxon>
        <taxon>Pararhizobium</taxon>
    </lineage>
</organism>
<comment type="caution">
    <text evidence="2">The sequence shown here is derived from an EMBL/GenBank/DDBJ whole genome shotgun (WGS) entry which is preliminary data.</text>
</comment>
<dbReference type="RefSeq" id="WP_141165523.1">
    <property type="nucleotide sequence ID" value="NZ_VHLH01000003.1"/>
</dbReference>
<feature type="region of interest" description="Disordered" evidence="1">
    <location>
        <begin position="101"/>
        <end position="247"/>
    </location>
</feature>
<dbReference type="Proteomes" id="UP000320314">
    <property type="component" value="Unassembled WGS sequence"/>
</dbReference>
<dbReference type="EMBL" id="VHLH01000003">
    <property type="protein sequence ID" value="TPW31927.1"/>
    <property type="molecule type" value="Genomic_DNA"/>
</dbReference>
<evidence type="ECO:0000256" key="1">
    <source>
        <dbReference type="SAM" id="MobiDB-lite"/>
    </source>
</evidence>
<keyword evidence="3" id="KW-1185">Reference proteome</keyword>
<feature type="compositionally biased region" description="Basic and acidic residues" evidence="1">
    <location>
        <begin position="326"/>
        <end position="368"/>
    </location>
</feature>
<feature type="compositionally biased region" description="Low complexity" evidence="1">
    <location>
        <begin position="176"/>
        <end position="190"/>
    </location>
</feature>
<reference evidence="2 3" key="1">
    <citation type="submission" date="2019-06" db="EMBL/GenBank/DDBJ databases">
        <authorList>
            <person name="Li M."/>
        </authorList>
    </citation>
    <scope>NUCLEOTIDE SEQUENCE [LARGE SCALE GENOMIC DNA]</scope>
    <source>
        <strain evidence="2 3">BGMRC6574</strain>
    </source>
</reference>
<feature type="compositionally biased region" description="Basic and acidic residues" evidence="1">
    <location>
        <begin position="203"/>
        <end position="213"/>
    </location>
</feature>
<name>A0A506UH14_9HYPH</name>
<sequence length="368" mass="38490">MSSDTERLEKEADSHRSNLDSTFDAIRERLSVGQIVDEFSGYLKKGQGAETMNNLGRQVRDNPLALGLVGAGIAWLFFGNSARAAGDEMTHRVERWRDDHRSEPPVAGRAGASTQPIPTGPASRKDAPAKGTRFASGTPTSGATGTSTYSPSSSSSSTGGGSSVSDAARSARDAGSRAASGASQSASRAGESIAGGAQSARDSASRGLHDAGERVSGGMHDASEWANESMHGASESIRRGSRRVYGAGSRAGRGLADLIHDEPLVFGAVALAVGAAAGALMPPTRSEDEWMGETRDRFRDEAYARGEDALHRAENVAEETYSAASDKAEEKGLKPKEGSDETIAEKVSEVARTAEKTAKEETKKQSES</sequence>
<dbReference type="OrthoDB" id="7471221at2"/>
<protein>
    <submittedName>
        <fullName evidence="2">DUF3618 domain-containing protein</fullName>
    </submittedName>
</protein>
<evidence type="ECO:0000313" key="2">
    <source>
        <dbReference type="EMBL" id="TPW31927.1"/>
    </source>
</evidence>
<evidence type="ECO:0000313" key="3">
    <source>
        <dbReference type="Proteomes" id="UP000320314"/>
    </source>
</evidence>
<gene>
    <name evidence="2" type="ORF">FJU11_02935</name>
</gene>